<dbReference type="EMBL" id="SMAJ01000029">
    <property type="protein sequence ID" value="TCT00574.1"/>
    <property type="molecule type" value="Genomic_DNA"/>
</dbReference>
<evidence type="ECO:0000313" key="2">
    <source>
        <dbReference type="EMBL" id="TCT00574.1"/>
    </source>
</evidence>
<evidence type="ECO:0000313" key="3">
    <source>
        <dbReference type="Proteomes" id="UP000295525"/>
    </source>
</evidence>
<feature type="signal peptide" evidence="1">
    <location>
        <begin position="1"/>
        <end position="29"/>
    </location>
</feature>
<sequence>MAIQLLKLTCKTLAICALGAGLMPSIASAAGNKTNADIQAQYRADVAHCKSPQATQDRNTCMKEAGAAMEEARRNQLVTGNPNYQQDAVNRCKALPTDRQQDCLMQMSGQDTVTKGSVDSGGILRETTITVPAKQ</sequence>
<organism evidence="2 3">
    <name type="scientific">Paralcaligenes ureilyticus</name>
    <dbReference type="NCBI Taxonomy" id="627131"/>
    <lineage>
        <taxon>Bacteria</taxon>
        <taxon>Pseudomonadati</taxon>
        <taxon>Pseudomonadota</taxon>
        <taxon>Betaproteobacteria</taxon>
        <taxon>Burkholderiales</taxon>
        <taxon>Alcaligenaceae</taxon>
        <taxon>Paralcaligenes</taxon>
    </lineage>
</organism>
<dbReference type="Proteomes" id="UP000295525">
    <property type="component" value="Unassembled WGS sequence"/>
</dbReference>
<feature type="chain" id="PRO_5020230117" description="PsiF repeat-containing protein" evidence="1">
    <location>
        <begin position="30"/>
        <end position="135"/>
    </location>
</feature>
<evidence type="ECO:0000256" key="1">
    <source>
        <dbReference type="SAM" id="SignalP"/>
    </source>
</evidence>
<evidence type="ECO:0008006" key="4">
    <source>
        <dbReference type="Google" id="ProtNLM"/>
    </source>
</evidence>
<proteinExistence type="predicted"/>
<reference evidence="2 3" key="1">
    <citation type="submission" date="2019-03" db="EMBL/GenBank/DDBJ databases">
        <title>Genomic Encyclopedia of Type Strains, Phase IV (KMG-IV): sequencing the most valuable type-strain genomes for metagenomic binning, comparative biology and taxonomic classification.</title>
        <authorList>
            <person name="Goeker M."/>
        </authorList>
    </citation>
    <scope>NUCLEOTIDE SEQUENCE [LARGE SCALE GENOMIC DNA]</scope>
    <source>
        <strain evidence="2 3">DSM 24591</strain>
    </source>
</reference>
<gene>
    <name evidence="2" type="ORF">EDC26_12911</name>
</gene>
<keyword evidence="3" id="KW-1185">Reference proteome</keyword>
<dbReference type="AlphaFoldDB" id="A0A4R3LK63"/>
<accession>A0A4R3LK63</accession>
<name>A0A4R3LK63_9BURK</name>
<comment type="caution">
    <text evidence="2">The sequence shown here is derived from an EMBL/GenBank/DDBJ whole genome shotgun (WGS) entry which is preliminary data.</text>
</comment>
<keyword evidence="1" id="KW-0732">Signal</keyword>
<protein>
    <recommendedName>
        <fullName evidence="4">PsiF repeat-containing protein</fullName>
    </recommendedName>
</protein>